<dbReference type="GO" id="GO:0071978">
    <property type="term" value="P:bacterial-type flagellum-dependent swarming motility"/>
    <property type="evidence" value="ECO:0007669"/>
    <property type="project" value="TreeGrafter"/>
</dbReference>
<evidence type="ECO:0000313" key="8">
    <source>
        <dbReference type="Proteomes" id="UP000824242"/>
    </source>
</evidence>
<dbReference type="EMBL" id="DVGZ01000056">
    <property type="protein sequence ID" value="HIR47138.1"/>
    <property type="molecule type" value="Genomic_DNA"/>
</dbReference>
<protein>
    <recommendedName>
        <fullName evidence="4">Flagellar hook protein FlgE</fullName>
    </recommendedName>
</protein>
<organism evidence="7 8">
    <name type="scientific">Candidatus Caccousia avicola</name>
    <dbReference type="NCBI Taxonomy" id="2840721"/>
    <lineage>
        <taxon>Bacteria</taxon>
        <taxon>Bacillati</taxon>
        <taxon>Bacillota</taxon>
        <taxon>Clostridia</taxon>
        <taxon>Eubacteriales</taxon>
        <taxon>Oscillospiraceae</taxon>
        <taxon>Oscillospiraceae incertae sedis</taxon>
        <taxon>Candidatus Caccousia</taxon>
    </lineage>
</organism>
<dbReference type="GO" id="GO:0009425">
    <property type="term" value="C:bacterial-type flagellum basal body"/>
    <property type="evidence" value="ECO:0007669"/>
    <property type="project" value="UniProtKB-SubCell"/>
</dbReference>
<dbReference type="Pfam" id="PF06429">
    <property type="entry name" value="Flg_bbr_C"/>
    <property type="match status" value="1"/>
</dbReference>
<evidence type="ECO:0000256" key="3">
    <source>
        <dbReference type="ARBA" id="ARBA00023143"/>
    </source>
</evidence>
<reference evidence="7" key="2">
    <citation type="journal article" date="2021" name="PeerJ">
        <title>Extensive microbial diversity within the chicken gut microbiome revealed by metagenomics and culture.</title>
        <authorList>
            <person name="Gilroy R."/>
            <person name="Ravi A."/>
            <person name="Getino M."/>
            <person name="Pursley I."/>
            <person name="Horton D.L."/>
            <person name="Alikhan N.F."/>
            <person name="Baker D."/>
            <person name="Gharbi K."/>
            <person name="Hall N."/>
            <person name="Watson M."/>
            <person name="Adriaenssens E.M."/>
            <person name="Foster-Nyarko E."/>
            <person name="Jarju S."/>
            <person name="Secka A."/>
            <person name="Antonio M."/>
            <person name="Oren A."/>
            <person name="Chaudhuri R.R."/>
            <person name="La Ragione R."/>
            <person name="Hildebrand F."/>
            <person name="Pallen M.J."/>
        </authorList>
    </citation>
    <scope>NUCLEOTIDE SEQUENCE</scope>
    <source>
        <strain evidence="7">ChiSxjej1B13-7958</strain>
    </source>
</reference>
<evidence type="ECO:0000256" key="4">
    <source>
        <dbReference type="RuleBase" id="RU362116"/>
    </source>
</evidence>
<comment type="similarity">
    <text evidence="2 4">Belongs to the flagella basal body rod proteins family.</text>
</comment>
<dbReference type="PANTHER" id="PTHR30435">
    <property type="entry name" value="FLAGELLAR PROTEIN"/>
    <property type="match status" value="1"/>
</dbReference>
<evidence type="ECO:0000256" key="1">
    <source>
        <dbReference type="ARBA" id="ARBA00004117"/>
    </source>
</evidence>
<comment type="subcellular location">
    <subcellularLocation>
        <location evidence="1 4">Bacterial flagellum basal body</location>
    </subcellularLocation>
</comment>
<keyword evidence="7" id="KW-0969">Cilium</keyword>
<evidence type="ECO:0000313" key="7">
    <source>
        <dbReference type="EMBL" id="HIR47138.1"/>
    </source>
</evidence>
<dbReference type="SUPFAM" id="SSF117143">
    <property type="entry name" value="Flagellar hook protein flgE"/>
    <property type="match status" value="1"/>
</dbReference>
<keyword evidence="3 4" id="KW-0975">Bacterial flagellum</keyword>
<gene>
    <name evidence="7" type="ORF">IAB89_05690</name>
</gene>
<dbReference type="Pfam" id="PF00460">
    <property type="entry name" value="Flg_bb_rod"/>
    <property type="match status" value="1"/>
</dbReference>
<dbReference type="InterPro" id="IPR001444">
    <property type="entry name" value="Flag_bb_rod_N"/>
</dbReference>
<dbReference type="Proteomes" id="UP000824242">
    <property type="component" value="Unassembled WGS sequence"/>
</dbReference>
<dbReference type="NCBIfam" id="TIGR03506">
    <property type="entry name" value="FlgEFG_subfam"/>
    <property type="match status" value="1"/>
</dbReference>
<accession>A0A9D1APE1</accession>
<evidence type="ECO:0000259" key="5">
    <source>
        <dbReference type="Pfam" id="PF00460"/>
    </source>
</evidence>
<dbReference type="GO" id="GO:0009424">
    <property type="term" value="C:bacterial-type flagellum hook"/>
    <property type="evidence" value="ECO:0007669"/>
    <property type="project" value="TreeGrafter"/>
</dbReference>
<feature type="domain" description="Flagellar basal-body/hook protein C-terminal" evidence="6">
    <location>
        <begin position="311"/>
        <end position="355"/>
    </location>
</feature>
<keyword evidence="7" id="KW-0282">Flagellum</keyword>
<sequence>MALTAAMGSGIAGLRAFMDALNVVGNNVANVNTYGYKAGRVTFSESIYSTQSAGSASTDVTGGTNPSQIGYGSSVGTIDLDMGTQALESTGMATDVAIQGDGFFLLGDKNGVEVDGLNSLMFSRVGNFKIDDDGYLTDGAGNIVYGFVMTTGAPKKDAAGKPTGGVDDATAGNKADGISTNLVPIRLPMANENGEAVYPGVQGGKNVAPTKAEGSTGKCITYENLRIGDDGKVTCTNSMTDEIVTIGYIALGSVTNPAGMTHTDGPYYQATDSAGDISVSTPKSSVFGQMDNGGTADAPDLLANSGTGVKSGFLEQSGTDLAQEFANMIIYQRGYQANTRIVTVTDTMLEELINMKR</sequence>
<evidence type="ECO:0000256" key="2">
    <source>
        <dbReference type="ARBA" id="ARBA00009677"/>
    </source>
</evidence>
<feature type="domain" description="Flagellar basal body rod protein N-terminal" evidence="5">
    <location>
        <begin position="11"/>
        <end position="37"/>
    </location>
</feature>
<dbReference type="GO" id="GO:0005829">
    <property type="term" value="C:cytosol"/>
    <property type="evidence" value="ECO:0007669"/>
    <property type="project" value="TreeGrafter"/>
</dbReference>
<keyword evidence="7" id="KW-0966">Cell projection</keyword>
<evidence type="ECO:0000259" key="6">
    <source>
        <dbReference type="Pfam" id="PF06429"/>
    </source>
</evidence>
<dbReference type="InterPro" id="IPR010930">
    <property type="entry name" value="Flg_bb/hook_C_dom"/>
</dbReference>
<dbReference type="InterPro" id="IPR020013">
    <property type="entry name" value="Flagellar_FlgE/F/G"/>
</dbReference>
<proteinExistence type="inferred from homology"/>
<dbReference type="InterPro" id="IPR037925">
    <property type="entry name" value="FlgE/F/G-like"/>
</dbReference>
<dbReference type="AlphaFoldDB" id="A0A9D1APE1"/>
<comment type="caution">
    <text evidence="7">The sequence shown here is derived from an EMBL/GenBank/DDBJ whole genome shotgun (WGS) entry which is preliminary data.</text>
</comment>
<dbReference type="PANTHER" id="PTHR30435:SF1">
    <property type="entry name" value="FLAGELLAR HOOK PROTEIN FLGE"/>
    <property type="match status" value="1"/>
</dbReference>
<comment type="function">
    <text evidence="4">A flexible structure which links the flagellar filament to the drive apparatus in the basal body.</text>
</comment>
<reference evidence="7" key="1">
    <citation type="submission" date="2020-10" db="EMBL/GenBank/DDBJ databases">
        <authorList>
            <person name="Gilroy R."/>
        </authorList>
    </citation>
    <scope>NUCLEOTIDE SEQUENCE</scope>
    <source>
        <strain evidence="7">ChiSxjej1B13-7958</strain>
    </source>
</reference>
<name>A0A9D1APE1_9FIRM</name>